<accession>A0A2Z5ZEQ1</accession>
<proteinExistence type="predicted"/>
<dbReference type="KEGG" id="aot:AcetOri_orf00761"/>
<dbReference type="AlphaFoldDB" id="A0A2Z5ZEQ1"/>
<evidence type="ECO:0000313" key="2">
    <source>
        <dbReference type="Proteomes" id="UP000270034"/>
    </source>
</evidence>
<organism evidence="1 2">
    <name type="scientific">Acetobacter orientalis</name>
    <dbReference type="NCBI Taxonomy" id="146474"/>
    <lineage>
        <taxon>Bacteria</taxon>
        <taxon>Pseudomonadati</taxon>
        <taxon>Pseudomonadota</taxon>
        <taxon>Alphaproteobacteria</taxon>
        <taxon>Acetobacterales</taxon>
        <taxon>Acetobacteraceae</taxon>
        <taxon>Acetobacter</taxon>
    </lineage>
</organism>
<dbReference type="Proteomes" id="UP000270034">
    <property type="component" value="Chromosome"/>
</dbReference>
<dbReference type="EMBL" id="AP018515">
    <property type="protein sequence ID" value="BBC78875.1"/>
    <property type="molecule type" value="Genomic_DNA"/>
</dbReference>
<evidence type="ECO:0000313" key="1">
    <source>
        <dbReference type="EMBL" id="BBC78875.1"/>
    </source>
</evidence>
<sequence length="44" mass="5027">MLIFCVIVLIAMMQPSSGWKESLPCAQCQRIRLKIKEAARGFCR</sequence>
<name>A0A2Z5ZEQ1_9PROT</name>
<protein>
    <submittedName>
        <fullName evidence="1">LpsS</fullName>
    </submittedName>
</protein>
<gene>
    <name evidence="1" type="ORF">AcetOrient_orf00761</name>
</gene>
<reference evidence="1 2" key="1">
    <citation type="submission" date="2018-02" db="EMBL/GenBank/DDBJ databases">
        <title>Acetobacter orientalis genome.</title>
        <authorList>
            <person name="Nakashima N."/>
            <person name="Tamura T."/>
        </authorList>
    </citation>
    <scope>NUCLEOTIDE SEQUENCE [LARGE SCALE GENOMIC DNA]</scope>
    <source>
        <strain evidence="1 2">FAN1</strain>
    </source>
</reference>